<feature type="transmembrane region" description="Helical" evidence="1">
    <location>
        <begin position="119"/>
        <end position="139"/>
    </location>
</feature>
<evidence type="ECO:0000313" key="2">
    <source>
        <dbReference type="EMBL" id="RIX50958.1"/>
    </source>
</evidence>
<dbReference type="AlphaFoldDB" id="A0A3A1UR33"/>
<proteinExistence type="predicted"/>
<dbReference type="OrthoDB" id="9155572at2"/>
<dbReference type="Proteomes" id="UP000266482">
    <property type="component" value="Unassembled WGS sequence"/>
</dbReference>
<comment type="caution">
    <text evidence="2">The sequence shown here is derived from an EMBL/GenBank/DDBJ whole genome shotgun (WGS) entry which is preliminary data.</text>
</comment>
<organism evidence="2 3">
    <name type="scientific">Paenibacillus nanensis</name>
    <dbReference type="NCBI Taxonomy" id="393251"/>
    <lineage>
        <taxon>Bacteria</taxon>
        <taxon>Bacillati</taxon>
        <taxon>Bacillota</taxon>
        <taxon>Bacilli</taxon>
        <taxon>Bacillales</taxon>
        <taxon>Paenibacillaceae</taxon>
        <taxon>Paenibacillus</taxon>
    </lineage>
</organism>
<evidence type="ECO:0000256" key="1">
    <source>
        <dbReference type="SAM" id="Phobius"/>
    </source>
</evidence>
<dbReference type="RefSeq" id="WP_119601075.1">
    <property type="nucleotide sequence ID" value="NZ_QXQA01000012.1"/>
</dbReference>
<dbReference type="InterPro" id="IPR019690">
    <property type="entry name" value="DUF2569"/>
</dbReference>
<gene>
    <name evidence="2" type="ORF">D3P08_17865</name>
</gene>
<accession>A0A3A1UR33</accession>
<name>A0A3A1UR33_9BACL</name>
<feature type="transmembrane region" description="Helical" evidence="1">
    <location>
        <begin position="41"/>
        <end position="62"/>
    </location>
</feature>
<dbReference type="EMBL" id="QXQA01000012">
    <property type="protein sequence ID" value="RIX50958.1"/>
    <property type="molecule type" value="Genomic_DNA"/>
</dbReference>
<feature type="transmembrane region" description="Helical" evidence="1">
    <location>
        <begin position="82"/>
        <end position="107"/>
    </location>
</feature>
<dbReference type="Pfam" id="PF10754">
    <property type="entry name" value="DUF2569"/>
    <property type="match status" value="1"/>
</dbReference>
<keyword evidence="3" id="KW-1185">Reference proteome</keyword>
<keyword evidence="1" id="KW-0812">Transmembrane</keyword>
<evidence type="ECO:0000313" key="3">
    <source>
        <dbReference type="Proteomes" id="UP000266482"/>
    </source>
</evidence>
<reference evidence="2 3" key="1">
    <citation type="submission" date="2018-09" db="EMBL/GenBank/DDBJ databases">
        <title>Paenibacillus aracenensis nov. sp. isolated from a cave in southern Spain.</title>
        <authorList>
            <person name="Jurado V."/>
            <person name="Gutierrez-Patricio S."/>
            <person name="Gonzalez-Pimentel J.L."/>
            <person name="Miller A.Z."/>
            <person name="Laiz L."/>
            <person name="Saiz-Jimenez C."/>
        </authorList>
    </citation>
    <scope>NUCLEOTIDE SEQUENCE [LARGE SCALE GENOMIC DNA]</scope>
    <source>
        <strain evidence="2 3">DSM 22867</strain>
    </source>
</reference>
<protein>
    <submittedName>
        <fullName evidence="2">DUF2569 domain-containing protein</fullName>
    </submittedName>
</protein>
<sequence length="182" mass="20286">MEEAILKECFVLEPTIQEERNQALAPLGVSGLGGWLILVQIGLYVTIIGGFTSIFTTFIPSFQPDVRDIFTTPGSEYYHPLWGPLLLFEAAYGVLLLLSAAVLLVCFYMKKSFVPRFFIWLYASNLILTIADSALLQVIDNATGILGGDTSTYSDIIRSAITCAIWIPYFRKSERVANTFIR</sequence>
<keyword evidence="1" id="KW-1133">Transmembrane helix</keyword>
<keyword evidence="1" id="KW-0472">Membrane</keyword>